<evidence type="ECO:0000313" key="1">
    <source>
        <dbReference type="EMBL" id="XAF70803.1"/>
    </source>
</evidence>
<dbReference type="Pfam" id="PF13279">
    <property type="entry name" value="4HBT_2"/>
    <property type="match status" value="1"/>
</dbReference>
<proteinExistence type="predicted"/>
<dbReference type="InterPro" id="IPR029069">
    <property type="entry name" value="HotDog_dom_sf"/>
</dbReference>
<dbReference type="Proteomes" id="UP001436297">
    <property type="component" value="Chromosome"/>
</dbReference>
<evidence type="ECO:0000313" key="2">
    <source>
        <dbReference type="Proteomes" id="UP001436297"/>
    </source>
</evidence>
<keyword evidence="2" id="KW-1185">Reference proteome</keyword>
<organism evidence="1 2">
    <name type="scientific">Staphylococcus hsinchuensis</name>
    <dbReference type="NCBI Taxonomy" id="3051183"/>
    <lineage>
        <taxon>Bacteria</taxon>
        <taxon>Bacillati</taxon>
        <taxon>Bacillota</taxon>
        <taxon>Bacilli</taxon>
        <taxon>Bacillales</taxon>
        <taxon>Staphylococcaceae</taxon>
        <taxon>Staphylococcus</taxon>
    </lineage>
</organism>
<name>A0ABZ3EDM9_9STAP</name>
<gene>
    <name evidence="1" type="ORF">QQM35_01410</name>
</gene>
<sequence>MSKNFKLTQTVTEDMIDHNGHVHDANYNILFSKAINEFNYENGLSLEEREQLKYTMFTVEEHTSYLAELLKNEAFEINVYIYNYDEKRVHFFNIMTKPDGTTVATNEVMMLGISRETRKTAPFPEQYAKQIQQYYKEQPQIDWPKQLGHRIDIPK</sequence>
<protein>
    <submittedName>
        <fullName evidence="1">Thioesterase family protein</fullName>
    </submittedName>
</protein>
<dbReference type="SUPFAM" id="SSF54637">
    <property type="entry name" value="Thioesterase/thiol ester dehydrase-isomerase"/>
    <property type="match status" value="1"/>
</dbReference>
<dbReference type="PANTHER" id="PTHR31793">
    <property type="entry name" value="4-HYDROXYBENZOYL-COA THIOESTERASE FAMILY MEMBER"/>
    <property type="match status" value="1"/>
</dbReference>
<dbReference type="CDD" id="cd00586">
    <property type="entry name" value="4HBT"/>
    <property type="match status" value="1"/>
</dbReference>
<dbReference type="PANTHER" id="PTHR31793:SF2">
    <property type="entry name" value="BLR1345 PROTEIN"/>
    <property type="match status" value="1"/>
</dbReference>
<reference evidence="1 2" key="1">
    <citation type="journal article" date="2024" name="Pathogens">
        <title>Staphylococcus hsinchuensis sp. nov., Isolated from Soymilk.</title>
        <authorList>
            <person name="Wang Y.T."/>
            <person name="Lin Y.C."/>
            <person name="Hsieh Y.H."/>
            <person name="Lin Y.T."/>
            <person name="Hamada M."/>
            <person name="Chen C.C."/>
            <person name="Liou J.S."/>
            <person name="Lee A.Y."/>
            <person name="Zhang W.L."/>
            <person name="Chen Y.T."/>
            <person name="Huang C.H."/>
        </authorList>
    </citation>
    <scope>NUCLEOTIDE SEQUENCE [LARGE SCALE GENOMIC DNA]</scope>
    <source>
        <strain evidence="1 2">H164</strain>
    </source>
</reference>
<dbReference type="RefSeq" id="WP_251517684.1">
    <property type="nucleotide sequence ID" value="NZ_CP128355.1"/>
</dbReference>
<dbReference type="InterPro" id="IPR050563">
    <property type="entry name" value="4-hydroxybenzoyl-CoA_TE"/>
</dbReference>
<dbReference type="EMBL" id="CP128355">
    <property type="protein sequence ID" value="XAF70803.1"/>
    <property type="molecule type" value="Genomic_DNA"/>
</dbReference>
<dbReference type="Gene3D" id="3.10.129.10">
    <property type="entry name" value="Hotdog Thioesterase"/>
    <property type="match status" value="1"/>
</dbReference>
<accession>A0ABZ3EDM9</accession>